<dbReference type="AlphaFoldDB" id="A0A9Q0RIQ7"/>
<keyword evidence="4" id="KW-1185">Reference proteome</keyword>
<evidence type="ECO:0000313" key="4">
    <source>
        <dbReference type="Proteomes" id="UP001142055"/>
    </source>
</evidence>
<dbReference type="Proteomes" id="UP001142055">
    <property type="component" value="Chromosome 4"/>
</dbReference>
<organism evidence="3 4">
    <name type="scientific">Blomia tropicalis</name>
    <name type="common">Mite</name>
    <dbReference type="NCBI Taxonomy" id="40697"/>
    <lineage>
        <taxon>Eukaryota</taxon>
        <taxon>Metazoa</taxon>
        <taxon>Ecdysozoa</taxon>
        <taxon>Arthropoda</taxon>
        <taxon>Chelicerata</taxon>
        <taxon>Arachnida</taxon>
        <taxon>Acari</taxon>
        <taxon>Acariformes</taxon>
        <taxon>Sarcoptiformes</taxon>
        <taxon>Astigmata</taxon>
        <taxon>Glycyphagoidea</taxon>
        <taxon>Echimyopodidae</taxon>
        <taxon>Blomia</taxon>
    </lineage>
</organism>
<feature type="region of interest" description="Disordered" evidence="1">
    <location>
        <begin position="283"/>
        <end position="303"/>
    </location>
</feature>
<proteinExistence type="predicted"/>
<protein>
    <submittedName>
        <fullName evidence="3">Uncharacterized protein</fullName>
    </submittedName>
</protein>
<accession>A0A9Q0RIQ7</accession>
<gene>
    <name evidence="3" type="ORF">RDWZM_010479</name>
</gene>
<evidence type="ECO:0000256" key="2">
    <source>
        <dbReference type="SAM" id="SignalP"/>
    </source>
</evidence>
<keyword evidence="2" id="KW-0732">Signal</keyword>
<feature type="chain" id="PRO_5040123753" evidence="2">
    <location>
        <begin position="23"/>
        <end position="583"/>
    </location>
</feature>
<feature type="region of interest" description="Disordered" evidence="1">
    <location>
        <begin position="483"/>
        <end position="502"/>
    </location>
</feature>
<reference evidence="3" key="1">
    <citation type="submission" date="2022-12" db="EMBL/GenBank/DDBJ databases">
        <title>Genome assemblies of Blomia tropicalis.</title>
        <authorList>
            <person name="Cui Y."/>
        </authorList>
    </citation>
    <scope>NUCLEOTIDE SEQUENCE</scope>
    <source>
        <tissue evidence="3">Adult mites</tissue>
    </source>
</reference>
<evidence type="ECO:0000313" key="3">
    <source>
        <dbReference type="EMBL" id="KAJ6215979.1"/>
    </source>
</evidence>
<feature type="signal peptide" evidence="2">
    <location>
        <begin position="1"/>
        <end position="22"/>
    </location>
</feature>
<comment type="caution">
    <text evidence="3">The sequence shown here is derived from an EMBL/GenBank/DDBJ whole genome shotgun (WGS) entry which is preliminary data.</text>
</comment>
<name>A0A9Q0RIQ7_BLOTA</name>
<dbReference type="EMBL" id="JAPWDV010000004">
    <property type="protein sequence ID" value="KAJ6215979.1"/>
    <property type="molecule type" value="Genomic_DNA"/>
</dbReference>
<evidence type="ECO:0000256" key="1">
    <source>
        <dbReference type="SAM" id="MobiDB-lite"/>
    </source>
</evidence>
<sequence>MNIHLNFLLIIFCIYFLQPTNAYYYTLSSPLNWNWLTWSGQTSSSSTNETTNGTTIIGYQSSYRVQEPSIVSNNVSNRTKKSQYLLTERERGWLSVLANTILGVSRRRMIASSTSSIHRMAHVGRSMASTIDQTQTKQPTETIKQNIIVPTQSPTEMVSEYSTINYGNIVEHDQQTTMGIVSEYSTTTNYGNIVMEHDQQSTIGIVSEYSTTPTTYGNIAEHEQQSTKGIVSEYSTTQTNYGNIVEHDNDQQHIPARYVLPSIDEFIDTENVVQTTTMTPMNEKINMDRNGKSIDGTTSNPKVQMETTTTVNPLNEVETTPITMIKMKNPVFRLFNLPIEAAQNKIVNENEPITFTTTTTLSSIFEPNSERSIETTTPLAEMSDTTTVGDTKENETPISVTVSGMEPVQFKTEQSNMIFEQLNTNDQSERNSTLKKEDESTTLANLLSTWTSISTNTEQSSRIYFEYVDIATMVNDDQTSIATTTTTTTQSPPPSTTSIVTSTRSPKRLPFIVPYYDGQNFESNFQNIYSDSNIFNDLMVMNSNANLDQHELSSKIDGVESVGSLTNYQHLDSSWFIGNNQDK</sequence>